<accession>C3XHX5</accession>
<dbReference type="RefSeq" id="WP_005219478.1">
    <property type="nucleotide sequence ID" value="NZ_KI392033.1"/>
</dbReference>
<sequence length="167" mass="19235">MQEILKAYLLAIKDIKESDKEHTYRPHLYNFLTAINGGGGGKSSSLESKNNIYITHEPNNDKEGRGAPDFLITKDSLTLGYIENKRINAPLDEIAQSDQIKKYFRLSQNTILTDYLRFCFLHHSTFKISQTFKEEFEANLNDNESLNFDLQIRFILIVSQIKSINKA</sequence>
<evidence type="ECO:0000313" key="1">
    <source>
        <dbReference type="EMBL" id="EEO24614.1"/>
    </source>
</evidence>
<dbReference type="AlphaFoldDB" id="C3XHX5"/>
<keyword evidence="2" id="KW-1185">Reference proteome</keyword>
<gene>
    <name evidence="1" type="ORF">HRAG_01671</name>
</gene>
<organism evidence="1 2">
    <name type="scientific">Helicobacter bilis ATCC 43879</name>
    <dbReference type="NCBI Taxonomy" id="613026"/>
    <lineage>
        <taxon>Bacteria</taxon>
        <taxon>Pseudomonadati</taxon>
        <taxon>Campylobacterota</taxon>
        <taxon>Epsilonproteobacteria</taxon>
        <taxon>Campylobacterales</taxon>
        <taxon>Helicobacteraceae</taxon>
        <taxon>Helicobacter</taxon>
    </lineage>
</organism>
<name>C3XHX5_9HELI</name>
<dbReference type="Proteomes" id="UP000005085">
    <property type="component" value="Unassembled WGS sequence"/>
</dbReference>
<dbReference type="eggNOG" id="COG0286">
    <property type="taxonomic scope" value="Bacteria"/>
</dbReference>
<dbReference type="HOGENOM" id="CLU_1592293_0_0_7"/>
<evidence type="ECO:0000313" key="2">
    <source>
        <dbReference type="Proteomes" id="UP000005085"/>
    </source>
</evidence>
<comment type="caution">
    <text evidence="1">The sequence shown here is derived from an EMBL/GenBank/DDBJ whole genome shotgun (WGS) entry which is preliminary data.</text>
</comment>
<proteinExistence type="predicted"/>
<protein>
    <submittedName>
        <fullName evidence="1">Uncharacterized protein</fullName>
    </submittedName>
</protein>
<dbReference type="EMBL" id="ACDN02000014">
    <property type="protein sequence ID" value="EEO24614.1"/>
    <property type="molecule type" value="Genomic_DNA"/>
</dbReference>
<reference evidence="1 2" key="1">
    <citation type="journal article" date="2014" name="Genome Announc.">
        <title>Draft genome sequences of six enterohepatic helicobacter species isolated from humans and one from rhesus macaques.</title>
        <authorList>
            <person name="Shen Z."/>
            <person name="Sheh A."/>
            <person name="Young S.K."/>
            <person name="Abouelliel A."/>
            <person name="Ward D.V."/>
            <person name="Earl A.M."/>
            <person name="Fox J.G."/>
        </authorList>
    </citation>
    <scope>NUCLEOTIDE SEQUENCE [LARGE SCALE GENOMIC DNA]</scope>
    <source>
        <strain evidence="1 2">ATCC 43879</strain>
    </source>
</reference>